<dbReference type="InterPro" id="IPR003313">
    <property type="entry name" value="AraC-bd"/>
</dbReference>
<evidence type="ECO:0000256" key="2">
    <source>
        <dbReference type="ARBA" id="ARBA00023125"/>
    </source>
</evidence>
<evidence type="ECO:0000256" key="3">
    <source>
        <dbReference type="ARBA" id="ARBA00023163"/>
    </source>
</evidence>
<dbReference type="PROSITE" id="PS01124">
    <property type="entry name" value="HTH_ARAC_FAMILY_2"/>
    <property type="match status" value="1"/>
</dbReference>
<dbReference type="SUPFAM" id="SSF51215">
    <property type="entry name" value="Regulatory protein AraC"/>
    <property type="match status" value="1"/>
</dbReference>
<dbReference type="RefSeq" id="WP_022463335.1">
    <property type="nucleotide sequence ID" value="NZ_CAXSRP010000001.1"/>
</dbReference>
<evidence type="ECO:0000313" key="6">
    <source>
        <dbReference type="Proteomes" id="UP000095706"/>
    </source>
</evidence>
<evidence type="ECO:0000256" key="1">
    <source>
        <dbReference type="ARBA" id="ARBA00023015"/>
    </source>
</evidence>
<evidence type="ECO:0000259" key="4">
    <source>
        <dbReference type="PROSITE" id="PS01124"/>
    </source>
</evidence>
<keyword evidence="2" id="KW-0238">DNA-binding</keyword>
<dbReference type="AlphaFoldDB" id="A0A174AA28"/>
<dbReference type="Proteomes" id="UP000095706">
    <property type="component" value="Unassembled WGS sequence"/>
</dbReference>
<dbReference type="Pfam" id="PF12833">
    <property type="entry name" value="HTH_18"/>
    <property type="match status" value="1"/>
</dbReference>
<dbReference type="GO" id="GO:0043565">
    <property type="term" value="F:sequence-specific DNA binding"/>
    <property type="evidence" value="ECO:0007669"/>
    <property type="project" value="InterPro"/>
</dbReference>
<dbReference type="InterPro" id="IPR009057">
    <property type="entry name" value="Homeodomain-like_sf"/>
</dbReference>
<accession>A0A174AA28</accession>
<keyword evidence="1" id="KW-0805">Transcription regulation</keyword>
<dbReference type="SMART" id="SM00342">
    <property type="entry name" value="HTH_ARAC"/>
    <property type="match status" value="1"/>
</dbReference>
<reference evidence="5 6" key="1">
    <citation type="submission" date="2015-09" db="EMBL/GenBank/DDBJ databases">
        <authorList>
            <consortium name="Pathogen Informatics"/>
        </authorList>
    </citation>
    <scope>NUCLEOTIDE SEQUENCE [LARGE SCALE GENOMIC DNA]</scope>
    <source>
        <strain evidence="5 6">2789STDY5608849</strain>
    </source>
</reference>
<dbReference type="InterPro" id="IPR037923">
    <property type="entry name" value="HTH-like"/>
</dbReference>
<keyword evidence="3" id="KW-0804">Transcription</keyword>
<gene>
    <name evidence="5" type="primary">ypdC_1</name>
    <name evidence="5" type="ORF">ERS852406_00809</name>
</gene>
<sequence>MESCFYETIHETDLLHVRFELQDAPAFVFPAHWHEYVEILYLIRGQFSAIVQATEYQLNEGDLIIINSGDLHMTRSNTCTYLLLQISASQMRQYLPDFDTMRFDTIIPCSEQPAPLRALLSEMNEIRQNPSDSYQLLFTSRLYEFLYHLCRSYSHQIPSASLTGSQRDLQRVTHVMNWVKVHYPEPLSLETAADSLALSKEYFCRLFKKYTGQTFLEYLNDVRTMHLYEDLQNSDETITVLMEKNGLSNYKIFMRTFKKLYGSTPQKMRSNRIRHV</sequence>
<dbReference type="InterPro" id="IPR014710">
    <property type="entry name" value="RmlC-like_jellyroll"/>
</dbReference>
<feature type="domain" description="HTH araC/xylS-type" evidence="4">
    <location>
        <begin position="173"/>
        <end position="271"/>
    </location>
</feature>
<proteinExistence type="predicted"/>
<protein>
    <submittedName>
        <fullName evidence="5">Uncharacterized HTH-type transcriptional regulator ypdC</fullName>
    </submittedName>
</protein>
<dbReference type="Gene3D" id="2.60.120.10">
    <property type="entry name" value="Jelly Rolls"/>
    <property type="match status" value="1"/>
</dbReference>
<organism evidence="5 6">
    <name type="scientific">Fusicatenibacter saccharivorans</name>
    <dbReference type="NCBI Taxonomy" id="1150298"/>
    <lineage>
        <taxon>Bacteria</taxon>
        <taxon>Bacillati</taxon>
        <taxon>Bacillota</taxon>
        <taxon>Clostridia</taxon>
        <taxon>Lachnospirales</taxon>
        <taxon>Lachnospiraceae</taxon>
        <taxon>Fusicatenibacter</taxon>
    </lineage>
</organism>
<dbReference type="SUPFAM" id="SSF46689">
    <property type="entry name" value="Homeodomain-like"/>
    <property type="match status" value="2"/>
</dbReference>
<dbReference type="Gene3D" id="1.10.10.60">
    <property type="entry name" value="Homeodomain-like"/>
    <property type="match status" value="2"/>
</dbReference>
<name>A0A174AA28_9FIRM</name>
<evidence type="ECO:0000313" key="5">
    <source>
        <dbReference type="EMBL" id="CUN85344.1"/>
    </source>
</evidence>
<dbReference type="InterPro" id="IPR018060">
    <property type="entry name" value="HTH_AraC"/>
</dbReference>
<dbReference type="PANTHER" id="PTHR43280">
    <property type="entry name" value="ARAC-FAMILY TRANSCRIPTIONAL REGULATOR"/>
    <property type="match status" value="1"/>
</dbReference>
<dbReference type="GO" id="GO:0003700">
    <property type="term" value="F:DNA-binding transcription factor activity"/>
    <property type="evidence" value="ECO:0007669"/>
    <property type="project" value="InterPro"/>
</dbReference>
<dbReference type="EMBL" id="CYYV01000003">
    <property type="protein sequence ID" value="CUN85344.1"/>
    <property type="molecule type" value="Genomic_DNA"/>
</dbReference>
<dbReference type="PANTHER" id="PTHR43280:SF2">
    <property type="entry name" value="HTH-TYPE TRANSCRIPTIONAL REGULATOR EXSA"/>
    <property type="match status" value="1"/>
</dbReference>
<dbReference type="Pfam" id="PF02311">
    <property type="entry name" value="AraC_binding"/>
    <property type="match status" value="1"/>
</dbReference>